<evidence type="ECO:0000256" key="1">
    <source>
        <dbReference type="ARBA" id="ARBA00004496"/>
    </source>
</evidence>
<evidence type="ECO:0000259" key="10">
    <source>
        <dbReference type="PROSITE" id="PS50110"/>
    </source>
</evidence>
<dbReference type="InterPro" id="IPR036388">
    <property type="entry name" value="WH-like_DNA-bd_sf"/>
</dbReference>
<dbReference type="Proteomes" id="UP000549250">
    <property type="component" value="Unassembled WGS sequence"/>
</dbReference>
<proteinExistence type="predicted"/>
<keyword evidence="13" id="KW-1185">Reference proteome</keyword>
<feature type="domain" description="OmpR/PhoB-type" evidence="11">
    <location>
        <begin position="130"/>
        <end position="228"/>
    </location>
</feature>
<evidence type="ECO:0000259" key="11">
    <source>
        <dbReference type="PROSITE" id="PS51755"/>
    </source>
</evidence>
<evidence type="ECO:0000256" key="5">
    <source>
        <dbReference type="ARBA" id="ARBA00023015"/>
    </source>
</evidence>
<comment type="caution">
    <text evidence="12">The sequence shown here is derived from an EMBL/GenBank/DDBJ whole genome shotgun (WGS) entry which is preliminary data.</text>
</comment>
<dbReference type="Pfam" id="PF00072">
    <property type="entry name" value="Response_reg"/>
    <property type="match status" value="1"/>
</dbReference>
<protein>
    <submittedName>
        <fullName evidence="12">Two-component system KDP operon response regulator KdpE</fullName>
    </submittedName>
</protein>
<sequence length="228" mass="25500">MSETYTILLVEDDPQIRELVAGTLESEGYAVVEAQTAAEGAAQAGACKPDLLILDLGLPDRNGINFIRDYRIWSSVPILVLSARTQEISKITALDAGADDYLTKPFSVAELVERVCALLQRTTEERDQLDPIIRFGDCQIDCARRVVTRAGEPLHLTDIQYRLLILLVSNPGRVLTHSYLFSGVWGDRAENNQYLRVYVGQLRQKIENNPAQPQHILTETGVGYRFQL</sequence>
<dbReference type="GO" id="GO:0042802">
    <property type="term" value="F:identical protein binding"/>
    <property type="evidence" value="ECO:0007669"/>
    <property type="project" value="UniProtKB-ARBA"/>
</dbReference>
<dbReference type="GO" id="GO:0045893">
    <property type="term" value="P:positive regulation of DNA-templated transcription"/>
    <property type="evidence" value="ECO:0007669"/>
    <property type="project" value="UniProtKB-ARBA"/>
</dbReference>
<dbReference type="Gene3D" id="6.10.250.690">
    <property type="match status" value="1"/>
</dbReference>
<dbReference type="GO" id="GO:0005829">
    <property type="term" value="C:cytosol"/>
    <property type="evidence" value="ECO:0007669"/>
    <property type="project" value="TreeGrafter"/>
</dbReference>
<dbReference type="Pfam" id="PF00486">
    <property type="entry name" value="Trans_reg_C"/>
    <property type="match status" value="1"/>
</dbReference>
<feature type="modified residue" description="4-aspartylphosphate" evidence="8">
    <location>
        <position position="55"/>
    </location>
</feature>
<dbReference type="InterPro" id="IPR001867">
    <property type="entry name" value="OmpR/PhoB-type_DNA-bd"/>
</dbReference>
<dbReference type="PANTHER" id="PTHR48111">
    <property type="entry name" value="REGULATOR OF RPOS"/>
    <property type="match status" value="1"/>
</dbReference>
<reference evidence="12 13" key="1">
    <citation type="submission" date="2020-08" db="EMBL/GenBank/DDBJ databases">
        <title>Genomic Encyclopedia of Type Strains, Phase III (KMG-III): the genomes of soil and plant-associated and newly described type strains.</title>
        <authorList>
            <person name="Whitman W."/>
        </authorList>
    </citation>
    <scope>NUCLEOTIDE SEQUENCE [LARGE SCALE GENOMIC DNA]</scope>
    <source>
        <strain evidence="12 13">CECT 4462</strain>
    </source>
</reference>
<dbReference type="RefSeq" id="WP_183166046.1">
    <property type="nucleotide sequence ID" value="NZ_JACHXI010000005.1"/>
</dbReference>
<feature type="domain" description="Response regulatory" evidence="10">
    <location>
        <begin position="6"/>
        <end position="119"/>
    </location>
</feature>
<keyword evidence="7" id="KW-0804">Transcription</keyword>
<keyword evidence="2" id="KW-0963">Cytoplasm</keyword>
<evidence type="ECO:0000256" key="6">
    <source>
        <dbReference type="ARBA" id="ARBA00023125"/>
    </source>
</evidence>
<evidence type="ECO:0000256" key="2">
    <source>
        <dbReference type="ARBA" id="ARBA00022490"/>
    </source>
</evidence>
<dbReference type="GO" id="GO:0032993">
    <property type="term" value="C:protein-DNA complex"/>
    <property type="evidence" value="ECO:0007669"/>
    <property type="project" value="TreeGrafter"/>
</dbReference>
<dbReference type="GO" id="GO:0000156">
    <property type="term" value="F:phosphorelay response regulator activity"/>
    <property type="evidence" value="ECO:0007669"/>
    <property type="project" value="TreeGrafter"/>
</dbReference>
<name>A0A839T589_AZOMA</name>
<accession>A0A839T589</accession>
<keyword evidence="6 9" id="KW-0238">DNA-binding</keyword>
<evidence type="ECO:0000256" key="8">
    <source>
        <dbReference type="PROSITE-ProRule" id="PRU00169"/>
    </source>
</evidence>
<evidence type="ECO:0000256" key="7">
    <source>
        <dbReference type="ARBA" id="ARBA00023163"/>
    </source>
</evidence>
<keyword evidence="5" id="KW-0805">Transcription regulation</keyword>
<gene>
    <name evidence="12" type="ORF">FHR87_001480</name>
</gene>
<dbReference type="EMBL" id="JACHXI010000005">
    <property type="protein sequence ID" value="MBB3103085.1"/>
    <property type="molecule type" value="Genomic_DNA"/>
</dbReference>
<dbReference type="SMART" id="SM00862">
    <property type="entry name" value="Trans_reg_C"/>
    <property type="match status" value="1"/>
</dbReference>
<dbReference type="PANTHER" id="PTHR48111:SF50">
    <property type="entry name" value="KDP OPERON TRANSCRIPTIONAL REGULATORY PROTEIN KDPE"/>
    <property type="match status" value="1"/>
</dbReference>
<keyword evidence="3 8" id="KW-0597">Phosphoprotein</keyword>
<dbReference type="Gene3D" id="3.40.50.2300">
    <property type="match status" value="1"/>
</dbReference>
<evidence type="ECO:0000256" key="9">
    <source>
        <dbReference type="PROSITE-ProRule" id="PRU01091"/>
    </source>
</evidence>
<dbReference type="SUPFAM" id="SSF52172">
    <property type="entry name" value="CheY-like"/>
    <property type="match status" value="1"/>
</dbReference>
<dbReference type="InterPro" id="IPR001789">
    <property type="entry name" value="Sig_transdc_resp-reg_receiver"/>
</dbReference>
<dbReference type="InterPro" id="IPR039420">
    <property type="entry name" value="WalR-like"/>
</dbReference>
<comment type="subcellular location">
    <subcellularLocation>
        <location evidence="1">Cytoplasm</location>
    </subcellularLocation>
</comment>
<dbReference type="Gene3D" id="1.10.10.10">
    <property type="entry name" value="Winged helix-like DNA-binding domain superfamily/Winged helix DNA-binding domain"/>
    <property type="match status" value="1"/>
</dbReference>
<dbReference type="GO" id="GO:0000987">
    <property type="term" value="F:cis-regulatory region sequence-specific DNA binding"/>
    <property type="evidence" value="ECO:0007669"/>
    <property type="project" value="UniProtKB-ARBA"/>
</dbReference>
<feature type="DNA-binding region" description="OmpR/PhoB-type" evidence="9">
    <location>
        <begin position="130"/>
        <end position="228"/>
    </location>
</feature>
<keyword evidence="4" id="KW-0902">Two-component regulatory system</keyword>
<dbReference type="PROSITE" id="PS51755">
    <property type="entry name" value="OMPR_PHOB"/>
    <property type="match status" value="1"/>
</dbReference>
<dbReference type="SMART" id="SM00448">
    <property type="entry name" value="REC"/>
    <property type="match status" value="1"/>
</dbReference>
<evidence type="ECO:0000256" key="4">
    <source>
        <dbReference type="ARBA" id="ARBA00023012"/>
    </source>
</evidence>
<dbReference type="AlphaFoldDB" id="A0A839T589"/>
<dbReference type="PROSITE" id="PS50110">
    <property type="entry name" value="RESPONSE_REGULATORY"/>
    <property type="match status" value="1"/>
</dbReference>
<organism evidence="12 13">
    <name type="scientific">Azomonas macrocytogenes</name>
    <name type="common">Azotobacter macrocytogenes</name>
    <dbReference type="NCBI Taxonomy" id="69962"/>
    <lineage>
        <taxon>Bacteria</taxon>
        <taxon>Pseudomonadati</taxon>
        <taxon>Pseudomonadota</taxon>
        <taxon>Gammaproteobacteria</taxon>
        <taxon>Pseudomonadales</taxon>
        <taxon>Pseudomonadaceae</taxon>
        <taxon>Azomonas</taxon>
    </lineage>
</organism>
<evidence type="ECO:0000256" key="3">
    <source>
        <dbReference type="ARBA" id="ARBA00022553"/>
    </source>
</evidence>
<evidence type="ECO:0000313" key="12">
    <source>
        <dbReference type="EMBL" id="MBB3103085.1"/>
    </source>
</evidence>
<dbReference type="FunFam" id="3.40.50.2300:FF:000021">
    <property type="entry name" value="Two-component system response regulator KdpE"/>
    <property type="match status" value="1"/>
</dbReference>
<evidence type="ECO:0000313" key="13">
    <source>
        <dbReference type="Proteomes" id="UP000549250"/>
    </source>
</evidence>
<dbReference type="InterPro" id="IPR011006">
    <property type="entry name" value="CheY-like_superfamily"/>
</dbReference>
<dbReference type="CDD" id="cd00383">
    <property type="entry name" value="trans_reg_C"/>
    <property type="match status" value="1"/>
</dbReference>